<dbReference type="Gene3D" id="2.130.10.10">
    <property type="entry name" value="YVTN repeat-like/Quinoprotein amine dehydrogenase"/>
    <property type="match status" value="3"/>
</dbReference>
<dbReference type="Pfam" id="PF00400">
    <property type="entry name" value="WD40"/>
    <property type="match status" value="7"/>
</dbReference>
<evidence type="ECO:0000313" key="7">
    <source>
        <dbReference type="Proteomes" id="UP001141259"/>
    </source>
</evidence>
<dbReference type="InterPro" id="IPR001680">
    <property type="entry name" value="WD40_rpt"/>
</dbReference>
<sequence>MPRRERPLDVGDSALLRFAQDLRSLRDKAGRPTYRELSARAHYSTAVLSQAAAGRRMPSLPVTLAYVEACGGQVAEWRERWRRVVADQEPRPDGERPYVGLNAFQPTDANRFFGRARMVREVLARLADQRVVLLFGASGAGKSSLLRAGVVARLDGPVLLFTPGEHPLEECAIHLGRLGGTPAPSLGGTRFALAEHLRQAVPDGTEPVVVVDQFEEVFTLCRDPAEREAFVDALLTAASEEHGRCRVVLGVRADFYAHCTTSAPLVEAMAAGQITLGPMTTDELRQAVLQPAVRAGYAVETALLTELVAHARGQHGVLPLLSHALLETWLRRKGNTLTLAGFQAAGGIDGALAQTAEALFAGLTARQQVVARDLVLRLIAPGDGTEDTKRRITWAELDDDPDVRAVLDLLGGARLVTLDRHNVELSHEALVRAWPRLRDWLAEEREGLRLHRELTRATDAWEALDGDSSALYRGTRLVLARQWASRNPTALTARERRLLDASLAADAAETEQARKRAHQQKHAVVLLGVLFLLAVTATAYAVSAQQSARWQRDRALSEIVAAKAVNLRPEDPALAAQLSLAAYRLAPTGEARASLLATFPYPYRRLTGHSANLDSVAVGSDGLLLVTAGHDRVARLWDLTDRGRPVRAGTLVGHEDTVNGVAVQPGGRVVATASWDRTARLWDATDPSAPVLLSTLGTHTDDVNAVAFSPDGRTVATTSTDRTAKLWDVTNPRNPRETTTLAGHGNGVVAVAFSPDGRTLATASFDNTVVLWDLTGSGARTVLAGHQAPVTAVAFSPDGTRVVSAGQDRVARLWETATGHELAVLRGHDGIVRAAVFSPDGRTVATGSEDITVQLWSTAGGGRVAELGAHAEAVVSLAFTSDGRTLVSGSDDDTAVLWRIPDVPLEQVDVDDAAGWVCRAVDGPVTREQWDAYFPGLPYRPPC</sequence>
<dbReference type="PROSITE" id="PS50294">
    <property type="entry name" value="WD_REPEATS_REGION"/>
    <property type="match status" value="7"/>
</dbReference>
<feature type="repeat" description="WD" evidence="3">
    <location>
        <begin position="651"/>
        <end position="683"/>
    </location>
</feature>
<feature type="repeat" description="WD" evidence="3">
    <location>
        <begin position="741"/>
        <end position="774"/>
    </location>
</feature>
<dbReference type="InterPro" id="IPR001387">
    <property type="entry name" value="Cro/C1-type_HTH"/>
</dbReference>
<keyword evidence="4" id="KW-0472">Membrane</keyword>
<feature type="repeat" description="WD" evidence="3">
    <location>
        <begin position="825"/>
        <end position="866"/>
    </location>
</feature>
<dbReference type="Pfam" id="PF20703">
    <property type="entry name" value="nSTAND1"/>
    <property type="match status" value="1"/>
</dbReference>
<keyword evidence="2" id="KW-0677">Repeat</keyword>
<dbReference type="AlphaFoldDB" id="A0A9X2VER9"/>
<name>A0A9X2VER9_9PSEU</name>
<feature type="domain" description="HTH cro/C1-type" evidence="5">
    <location>
        <begin position="21"/>
        <end position="77"/>
    </location>
</feature>
<dbReference type="Proteomes" id="UP001141259">
    <property type="component" value="Unassembled WGS sequence"/>
</dbReference>
<dbReference type="CDD" id="cd00093">
    <property type="entry name" value="HTH_XRE"/>
    <property type="match status" value="1"/>
</dbReference>
<dbReference type="PANTHER" id="PTHR19879:SF9">
    <property type="entry name" value="TRANSCRIPTION INITIATION FACTOR TFIID SUBUNIT 5"/>
    <property type="match status" value="1"/>
</dbReference>
<evidence type="ECO:0000256" key="2">
    <source>
        <dbReference type="ARBA" id="ARBA00022737"/>
    </source>
</evidence>
<dbReference type="SUPFAM" id="SSF52540">
    <property type="entry name" value="P-loop containing nucleoside triphosphate hydrolases"/>
    <property type="match status" value="1"/>
</dbReference>
<dbReference type="InterPro" id="IPR036322">
    <property type="entry name" value="WD40_repeat_dom_sf"/>
</dbReference>
<evidence type="ECO:0000259" key="5">
    <source>
        <dbReference type="SMART" id="SM00530"/>
    </source>
</evidence>
<dbReference type="SMART" id="SM00530">
    <property type="entry name" value="HTH_XRE"/>
    <property type="match status" value="1"/>
</dbReference>
<protein>
    <recommendedName>
        <fullName evidence="5">HTH cro/C1-type domain-containing protein</fullName>
    </recommendedName>
</protein>
<dbReference type="InterPro" id="IPR027417">
    <property type="entry name" value="P-loop_NTPase"/>
</dbReference>
<gene>
    <name evidence="6" type="ORF">NZH93_00635</name>
</gene>
<dbReference type="PROSITE" id="PS50082">
    <property type="entry name" value="WD_REPEATS_2"/>
    <property type="match status" value="7"/>
</dbReference>
<dbReference type="PROSITE" id="PS00678">
    <property type="entry name" value="WD_REPEATS_1"/>
    <property type="match status" value="4"/>
</dbReference>
<feature type="transmembrane region" description="Helical" evidence="4">
    <location>
        <begin position="523"/>
        <end position="542"/>
    </location>
</feature>
<comment type="caution">
    <text evidence="6">The sequence shown here is derived from an EMBL/GenBank/DDBJ whole genome shotgun (WGS) entry which is preliminary data.</text>
</comment>
<evidence type="ECO:0000256" key="3">
    <source>
        <dbReference type="PROSITE-ProRule" id="PRU00221"/>
    </source>
</evidence>
<dbReference type="SUPFAM" id="SSF50978">
    <property type="entry name" value="WD40 repeat-like"/>
    <property type="match status" value="1"/>
</dbReference>
<keyword evidence="1 3" id="KW-0853">WD repeat</keyword>
<feature type="repeat" description="WD" evidence="3">
    <location>
        <begin position="867"/>
        <end position="900"/>
    </location>
</feature>
<dbReference type="CDD" id="cd00200">
    <property type="entry name" value="WD40"/>
    <property type="match status" value="1"/>
</dbReference>
<proteinExistence type="predicted"/>
<dbReference type="SMART" id="SM00320">
    <property type="entry name" value="WD40"/>
    <property type="match status" value="7"/>
</dbReference>
<dbReference type="PRINTS" id="PR00320">
    <property type="entry name" value="GPROTEINBRPT"/>
</dbReference>
<dbReference type="InterPro" id="IPR015943">
    <property type="entry name" value="WD40/YVTN_repeat-like_dom_sf"/>
</dbReference>
<evidence type="ECO:0000313" key="6">
    <source>
        <dbReference type="EMBL" id="MCS7475345.1"/>
    </source>
</evidence>
<dbReference type="RefSeq" id="WP_259620867.1">
    <property type="nucleotide sequence ID" value="NZ_JANYMP010000001.1"/>
</dbReference>
<organism evidence="6 7">
    <name type="scientific">Umezawaea endophytica</name>
    <dbReference type="NCBI Taxonomy" id="1654476"/>
    <lineage>
        <taxon>Bacteria</taxon>
        <taxon>Bacillati</taxon>
        <taxon>Actinomycetota</taxon>
        <taxon>Actinomycetes</taxon>
        <taxon>Pseudonocardiales</taxon>
        <taxon>Pseudonocardiaceae</taxon>
        <taxon>Umezawaea</taxon>
    </lineage>
</organism>
<feature type="repeat" description="WD" evidence="3">
    <location>
        <begin position="606"/>
        <end position="639"/>
    </location>
</feature>
<dbReference type="EMBL" id="JANYMP010000001">
    <property type="protein sequence ID" value="MCS7475345.1"/>
    <property type="molecule type" value="Genomic_DNA"/>
</dbReference>
<keyword evidence="4" id="KW-0812">Transmembrane</keyword>
<dbReference type="InterPro" id="IPR020472">
    <property type="entry name" value="WD40_PAC1"/>
</dbReference>
<keyword evidence="4" id="KW-1133">Transmembrane helix</keyword>
<evidence type="ECO:0000256" key="4">
    <source>
        <dbReference type="SAM" id="Phobius"/>
    </source>
</evidence>
<dbReference type="PANTHER" id="PTHR19879">
    <property type="entry name" value="TRANSCRIPTION INITIATION FACTOR TFIID"/>
    <property type="match status" value="1"/>
</dbReference>
<dbReference type="InterPro" id="IPR019775">
    <property type="entry name" value="WD40_repeat_CS"/>
</dbReference>
<keyword evidence="7" id="KW-1185">Reference proteome</keyword>
<dbReference type="InterPro" id="IPR049052">
    <property type="entry name" value="nSTAND1"/>
</dbReference>
<feature type="repeat" description="WD" evidence="3">
    <location>
        <begin position="783"/>
        <end position="824"/>
    </location>
</feature>
<reference evidence="6" key="1">
    <citation type="submission" date="2022-08" db="EMBL/GenBank/DDBJ databases">
        <authorList>
            <person name="Tistechok S."/>
            <person name="Samborskyy M."/>
            <person name="Roman I."/>
        </authorList>
    </citation>
    <scope>NUCLEOTIDE SEQUENCE</scope>
    <source>
        <strain evidence="6">DSM 103496</strain>
    </source>
</reference>
<evidence type="ECO:0000256" key="1">
    <source>
        <dbReference type="ARBA" id="ARBA00022574"/>
    </source>
</evidence>
<accession>A0A9X2VER9</accession>
<feature type="repeat" description="WD" evidence="3">
    <location>
        <begin position="696"/>
        <end position="737"/>
    </location>
</feature>